<comment type="caution">
    <text evidence="1">The sequence shown here is derived from an EMBL/GenBank/DDBJ whole genome shotgun (WGS) entry which is preliminary data.</text>
</comment>
<dbReference type="Proteomes" id="UP001370490">
    <property type="component" value="Unassembled WGS sequence"/>
</dbReference>
<keyword evidence="2" id="KW-1185">Reference proteome</keyword>
<dbReference type="EMBL" id="JBAMMX010000028">
    <property type="protein sequence ID" value="KAK6911627.1"/>
    <property type="molecule type" value="Genomic_DNA"/>
</dbReference>
<accession>A0AAN8YT19</accession>
<dbReference type="AlphaFoldDB" id="A0AAN8YT19"/>
<proteinExistence type="predicted"/>
<evidence type="ECO:0000313" key="2">
    <source>
        <dbReference type="Proteomes" id="UP001370490"/>
    </source>
</evidence>
<organism evidence="1 2">
    <name type="scientific">Dillenia turbinata</name>
    <dbReference type="NCBI Taxonomy" id="194707"/>
    <lineage>
        <taxon>Eukaryota</taxon>
        <taxon>Viridiplantae</taxon>
        <taxon>Streptophyta</taxon>
        <taxon>Embryophyta</taxon>
        <taxon>Tracheophyta</taxon>
        <taxon>Spermatophyta</taxon>
        <taxon>Magnoliopsida</taxon>
        <taxon>eudicotyledons</taxon>
        <taxon>Gunneridae</taxon>
        <taxon>Pentapetalae</taxon>
        <taxon>Dilleniales</taxon>
        <taxon>Dilleniaceae</taxon>
        <taxon>Dillenia</taxon>
    </lineage>
</organism>
<gene>
    <name evidence="1" type="ORF">RJ641_023720</name>
</gene>
<evidence type="ECO:0000313" key="1">
    <source>
        <dbReference type="EMBL" id="KAK6911627.1"/>
    </source>
</evidence>
<name>A0AAN8YT19_9MAGN</name>
<sequence length="66" mass="7546">MKSINFNLERLDYGKKKFEKEKHENGVVGSVIYGSGGGLIRPLLESWTEVEASHVELLRCWRLALL</sequence>
<protein>
    <submittedName>
        <fullName evidence="1">Uncharacterized protein</fullName>
    </submittedName>
</protein>
<reference evidence="1 2" key="1">
    <citation type="submission" date="2023-12" db="EMBL/GenBank/DDBJ databases">
        <title>A high-quality genome assembly for Dillenia turbinata (Dilleniales).</title>
        <authorList>
            <person name="Chanderbali A."/>
        </authorList>
    </citation>
    <scope>NUCLEOTIDE SEQUENCE [LARGE SCALE GENOMIC DNA]</scope>
    <source>
        <strain evidence="1">LSX21</strain>
        <tissue evidence="1">Leaf</tissue>
    </source>
</reference>